<reference evidence="1" key="2">
    <citation type="submission" date="2020-09" db="EMBL/GenBank/DDBJ databases">
        <authorList>
            <person name="Sun Q."/>
            <person name="Kim S."/>
        </authorList>
    </citation>
    <scope>NUCLEOTIDE SEQUENCE</scope>
    <source>
        <strain evidence="1">KCTC 22169</strain>
    </source>
</reference>
<dbReference type="EMBL" id="BMXR01000006">
    <property type="protein sequence ID" value="GGX57329.1"/>
    <property type="molecule type" value="Genomic_DNA"/>
</dbReference>
<reference evidence="1" key="1">
    <citation type="journal article" date="2014" name="Int. J. Syst. Evol. Microbiol.">
        <title>Complete genome sequence of Corynebacterium casei LMG S-19264T (=DSM 44701T), isolated from a smear-ripened cheese.</title>
        <authorList>
            <consortium name="US DOE Joint Genome Institute (JGI-PGF)"/>
            <person name="Walter F."/>
            <person name="Albersmeier A."/>
            <person name="Kalinowski J."/>
            <person name="Ruckert C."/>
        </authorList>
    </citation>
    <scope>NUCLEOTIDE SEQUENCE</scope>
    <source>
        <strain evidence="1">KCTC 22169</strain>
    </source>
</reference>
<proteinExistence type="predicted"/>
<comment type="caution">
    <text evidence="1">The sequence shown here is derived from an EMBL/GenBank/DDBJ whole genome shotgun (WGS) entry which is preliminary data.</text>
</comment>
<dbReference type="Proteomes" id="UP000626148">
    <property type="component" value="Unassembled WGS sequence"/>
</dbReference>
<protein>
    <submittedName>
        <fullName evidence="1">Uncharacterized protein</fullName>
    </submittedName>
</protein>
<sequence length="231" mass="26037">MSFSLDQELQQTEQGSREIFSMETPTFPDNAMGVFTCIEDRWESGSQGLMRLMEFSVELLKRAVLHGQIGDLGSSAKYINRSSDFVITGSKLMITFGDINSSDYDKFRETRDIRGNPTDRRLVELHVKQKQLTEDLLAILSKVLEDGDIDSEDEKEIADHVTENTHALNFTKALIGANDAHKAVFGAHKSVCSRAVKKGKPSIRGNHIEDFRNVDFSPLLPKLKHLLKDRI</sequence>
<accession>A0A918KBW6</accession>
<organism evidence="1 2">
    <name type="scientific">Saccharospirillum salsuginis</name>
    <dbReference type="NCBI Taxonomy" id="418750"/>
    <lineage>
        <taxon>Bacteria</taxon>
        <taxon>Pseudomonadati</taxon>
        <taxon>Pseudomonadota</taxon>
        <taxon>Gammaproteobacteria</taxon>
        <taxon>Oceanospirillales</taxon>
        <taxon>Saccharospirillaceae</taxon>
        <taxon>Saccharospirillum</taxon>
    </lineage>
</organism>
<evidence type="ECO:0000313" key="1">
    <source>
        <dbReference type="EMBL" id="GGX57329.1"/>
    </source>
</evidence>
<dbReference type="RefSeq" id="WP_189609320.1">
    <property type="nucleotide sequence ID" value="NZ_BMXR01000006.1"/>
</dbReference>
<dbReference type="AlphaFoldDB" id="A0A918KBW6"/>
<evidence type="ECO:0000313" key="2">
    <source>
        <dbReference type="Proteomes" id="UP000626148"/>
    </source>
</evidence>
<name>A0A918KBW6_9GAMM</name>
<keyword evidence="2" id="KW-1185">Reference proteome</keyword>
<gene>
    <name evidence="1" type="ORF">GCM10007392_26110</name>
</gene>